<dbReference type="GO" id="GO:0006384">
    <property type="term" value="P:transcription initiation at RNA polymerase III promoter"/>
    <property type="evidence" value="ECO:0007669"/>
    <property type="project" value="InterPro"/>
</dbReference>
<keyword evidence="6" id="KW-0539">Nucleus</keyword>
<dbReference type="Pfam" id="PF03874">
    <property type="entry name" value="RNA_pol_Rpb4"/>
    <property type="match status" value="1"/>
</dbReference>
<keyword evidence="8" id="KW-1185">Reference proteome</keyword>
<dbReference type="Proteomes" id="UP000490939">
    <property type="component" value="Unassembled WGS sequence"/>
</dbReference>
<dbReference type="AlphaFoldDB" id="A0A8H3UUR6"/>
<dbReference type="Gene3D" id="1.20.1250.40">
    <property type="match status" value="1"/>
</dbReference>
<comment type="caution">
    <text evidence="7">The sequence shown here is derived from an EMBL/GenBank/DDBJ whole genome shotgun (WGS) entry which is preliminary data.</text>
</comment>
<proteinExistence type="inferred from homology"/>
<evidence type="ECO:0000313" key="7">
    <source>
        <dbReference type="EMBL" id="KAE9976994.1"/>
    </source>
</evidence>
<comment type="subcellular location">
    <subcellularLocation>
        <location evidence="1">Nucleus</location>
    </subcellularLocation>
</comment>
<dbReference type="PANTHER" id="PTHR15561">
    <property type="entry name" value="CALCITONIN GENE-RELATED PEPTIDE-RECEPTOR COMPONENT PROTEIN"/>
    <property type="match status" value="1"/>
</dbReference>
<keyword evidence="5" id="KW-0804">Transcription</keyword>
<evidence type="ECO:0000313" key="8">
    <source>
        <dbReference type="Proteomes" id="UP000490939"/>
    </source>
</evidence>
<dbReference type="PANTHER" id="PTHR15561:SF0">
    <property type="entry name" value="DNA-DIRECTED RNA POLYMERASE III SUBUNIT RPC9"/>
    <property type="match status" value="1"/>
</dbReference>
<dbReference type="InterPro" id="IPR038324">
    <property type="entry name" value="Rpb4/RPC9_sf"/>
</dbReference>
<evidence type="ECO:0000256" key="5">
    <source>
        <dbReference type="ARBA" id="ARBA00023163"/>
    </source>
</evidence>
<dbReference type="GO" id="GO:0005666">
    <property type="term" value="C:RNA polymerase III complex"/>
    <property type="evidence" value="ECO:0007669"/>
    <property type="project" value="InterPro"/>
</dbReference>
<name>A0A8H3UUR6_VENIN</name>
<evidence type="ECO:0000256" key="4">
    <source>
        <dbReference type="ARBA" id="ARBA00022478"/>
    </source>
</evidence>
<organism evidence="7 8">
    <name type="scientific">Venturia inaequalis</name>
    <name type="common">Apple scab fungus</name>
    <dbReference type="NCBI Taxonomy" id="5025"/>
    <lineage>
        <taxon>Eukaryota</taxon>
        <taxon>Fungi</taxon>
        <taxon>Dikarya</taxon>
        <taxon>Ascomycota</taxon>
        <taxon>Pezizomycotina</taxon>
        <taxon>Dothideomycetes</taxon>
        <taxon>Pleosporomycetidae</taxon>
        <taxon>Venturiales</taxon>
        <taxon>Venturiaceae</taxon>
        <taxon>Venturia</taxon>
    </lineage>
</organism>
<dbReference type="GO" id="GO:0000166">
    <property type="term" value="F:nucleotide binding"/>
    <property type="evidence" value="ECO:0007669"/>
    <property type="project" value="InterPro"/>
</dbReference>
<evidence type="ECO:0000256" key="6">
    <source>
        <dbReference type="ARBA" id="ARBA00023242"/>
    </source>
</evidence>
<comment type="similarity">
    <text evidence="2">Belongs to the eukaryotic RPC9 RNA polymerase subunit family.</text>
</comment>
<protein>
    <recommendedName>
        <fullName evidence="3">DNA-directed RNA polymerase III subunit RPC9</fullName>
    </recommendedName>
</protein>
<accession>A0A8H3UUR6</accession>
<dbReference type="InterPro" id="IPR038846">
    <property type="entry name" value="RPC9"/>
</dbReference>
<dbReference type="InterPro" id="IPR010997">
    <property type="entry name" value="HRDC-like_sf"/>
</dbReference>
<dbReference type="InterPro" id="IPR005574">
    <property type="entry name" value="Rpb4/RPC9"/>
</dbReference>
<evidence type="ECO:0000256" key="3">
    <source>
        <dbReference type="ARBA" id="ARBA00016672"/>
    </source>
</evidence>
<dbReference type="SUPFAM" id="SSF47819">
    <property type="entry name" value="HRDC-like"/>
    <property type="match status" value="1"/>
</dbReference>
<evidence type="ECO:0000256" key="2">
    <source>
        <dbReference type="ARBA" id="ARBA00006898"/>
    </source>
</evidence>
<evidence type="ECO:0000256" key="1">
    <source>
        <dbReference type="ARBA" id="ARBA00004123"/>
    </source>
</evidence>
<keyword evidence="4" id="KW-0240">DNA-directed RNA polymerase</keyword>
<sequence length="164" mass="18091">MKILNAGTRLLTNNEVLQHIEGLKEKYKHEKRDTSIPYSLRDMLKNVSEILTLDPQTGQRTRTPISNSQIAKLASILAKEPYKLLSTEIAGVINQVPRNTIDLGLIVEEAEERFSEELLEEMVGLVGKYLAEAPVVDVAPEVDVAPVAPMMPVAPVAPMLPVPK</sequence>
<gene>
    <name evidence="7" type="ORF">EG327_007883</name>
</gene>
<dbReference type="EMBL" id="WNWR01000483">
    <property type="protein sequence ID" value="KAE9976994.1"/>
    <property type="molecule type" value="Genomic_DNA"/>
</dbReference>
<reference evidence="7 8" key="1">
    <citation type="submission" date="2019-07" db="EMBL/GenBank/DDBJ databases">
        <title>Venturia inaequalis Genome Resource.</title>
        <authorList>
            <person name="Lichtner F.J."/>
        </authorList>
    </citation>
    <scope>NUCLEOTIDE SEQUENCE [LARGE SCALE GENOMIC DNA]</scope>
    <source>
        <strain evidence="7 8">DMI_063113</strain>
    </source>
</reference>